<dbReference type="EMBL" id="CAJVQA010001784">
    <property type="protein sequence ID" value="CAG8525886.1"/>
    <property type="molecule type" value="Genomic_DNA"/>
</dbReference>
<feature type="transmembrane region" description="Helical" evidence="2">
    <location>
        <begin position="1085"/>
        <end position="1104"/>
    </location>
</feature>
<feature type="compositionally biased region" description="Basic and acidic residues" evidence="1">
    <location>
        <begin position="151"/>
        <end position="168"/>
    </location>
</feature>
<sequence>MLLNRWKEPVHLKRVVLSLLVVLYFLIIASDARVLTNSYNEIEPLTVAQADTYPDDTIIILLKSTVSGSCGDPILHFRIITKDGAINKCDFNLSNNNNIIPLNNFCFQNNILHKRNYQEYGEDCDNENEPKKQPEHPDKGSEVCTTTQHAYESKPTEHPEHPDDKSEDCTTTSDSYGSKPTGHPSGKKDCDDGSENCGNDCKQSKEDCEKGCDESDENCKKGCSDKWGNCEGTSPGGGPGQTPNGGQNGTTPNGGPGQTPNGGPGQTPNGGPGQTPNGGPGQTPNGGPGQTPNGGQNGTTPNSGPGQTPNGQNGTTPNSGQNGTTPNSGQNGTTPNSGQNGTIPNSGQNGTIPNANGTTTAIPFNSNGPIAIPRSKSSSYSTINIYALTRPFVLVTYYCNYPQSYQMCGIIIDWSSNNVKGNVIYFGEGCSATKIVKSYKSDGFLYTCYNSTTSILTWTPYTLTTDGTITYGTTSHSSEITHITDMTQFPKYINIFPTENGDYGLVYTKYVSQSGQGMISPWQLYLIWISHTDSSTKGNSLIYESQPSTNTTDYYLYQCSVAQESVGYNCLIYTQRTDKTVYVNINFWSSGSVNKTTEFGVNLPAPYTTVIDVETLSYGGYIFVAKNTTNATDVGSVEGFIYYSNGTGYGPWGLPPIITTVPIIGLSPNNTVWTIIPSANNTNNSSSWTVESSDTLTNFRPAGMLGSAYVSRVTPVTNSVITPPLQEVIITYTSQVNKSTGFFRIWEVNTTGGDDSLRGSIPAYNDRVKINNENVTVSLLSSYTSSSHKEYYITVDDDAVKNPQDQNLIGIKKLVWNFTTSDVTDTTTGDRSVIIRLTPEGTQHYVNLSPNDKSSFCESMRSDIATVINCDTSRIKIPTLYQYSNYNNTGAADQIFMRVNIAQNAPSGQSAQGVQGTQGDNRGGPSLANDLNDVIVNKDISAISTGTTSKYIDQNNGAWLIPDLWNRYKYILIGVFVGLALLSLLWCLTCCKSNREEAIQKRRKASAILGFLTIFVSTLIVVDLVLDILFIVFHGKDEKWIMVVSVVFLVVPVACSTLLTFLIVSRELRENDRYKRWWKDHSYTALALTMFSGIDNEALNVASSHFAGYRSLNAPYTQETDQRIIMSIVFIMFIEDVPQFIYLIIYQKVTIIPAIVPILALSSCTILIFIRVISIIYLAFFCERNLFQDYEEEVGEKDSIENGVAPPKEPTNGKRREEPPALLVDIGSGTTDKNGKNGRSPISPGETRLHNLSDDVDRPIGKFTGESHKAALMAISKNGKNGSTPRSPVEVEAHRSDLSTDIEKPIGKYTESQIIDSPSTEGHFETRITQYTDEHGVTHTRREQIFIPEVETTTTVHEENIYIDSPDIHRSQTQMSQDGYFGSQVTRDESVTYELPDRTGTPTTTSSTTTAHGYIGGQDIRSTPTTTSTFTTHEYFGSPGGTQVIRTIRDPSGEVTEQHTQEFQGEPRSDVHTHTSRTEETHIIPGGTETIITTETTETETETEYEESSQTQTFSHTKTNK</sequence>
<feature type="compositionally biased region" description="Basic and acidic residues" evidence="1">
    <location>
        <begin position="128"/>
        <end position="141"/>
    </location>
</feature>
<accession>A0A9N9ADP7</accession>
<dbReference type="Proteomes" id="UP000789759">
    <property type="component" value="Unassembled WGS sequence"/>
</dbReference>
<feature type="region of interest" description="Disordered" evidence="1">
    <location>
        <begin position="1394"/>
        <end position="1422"/>
    </location>
</feature>
<proteinExistence type="predicted"/>
<keyword evidence="2" id="KW-0472">Membrane</keyword>
<feature type="compositionally biased region" description="Basic and acidic residues" evidence="1">
    <location>
        <begin position="1247"/>
        <end position="1262"/>
    </location>
</feature>
<evidence type="ECO:0000313" key="3">
    <source>
        <dbReference type="EMBL" id="CAG8525886.1"/>
    </source>
</evidence>
<feature type="region of interest" description="Disordered" evidence="1">
    <location>
        <begin position="1276"/>
        <end position="1296"/>
    </location>
</feature>
<feature type="region of interest" description="Disordered" evidence="1">
    <location>
        <begin position="1197"/>
        <end position="1262"/>
    </location>
</feature>
<feature type="compositionally biased region" description="Low complexity" evidence="1">
    <location>
        <begin position="1399"/>
        <end position="1410"/>
    </location>
</feature>
<keyword evidence="2" id="KW-0812">Transmembrane</keyword>
<feature type="region of interest" description="Disordered" evidence="1">
    <location>
        <begin position="1459"/>
        <end position="1478"/>
    </location>
</feature>
<organism evidence="3 4">
    <name type="scientific">Cetraspora pellucida</name>
    <dbReference type="NCBI Taxonomy" id="1433469"/>
    <lineage>
        <taxon>Eukaryota</taxon>
        <taxon>Fungi</taxon>
        <taxon>Fungi incertae sedis</taxon>
        <taxon>Mucoromycota</taxon>
        <taxon>Glomeromycotina</taxon>
        <taxon>Glomeromycetes</taxon>
        <taxon>Diversisporales</taxon>
        <taxon>Gigasporaceae</taxon>
        <taxon>Cetraspora</taxon>
    </lineage>
</organism>
<feature type="compositionally biased region" description="Gly residues" evidence="1">
    <location>
        <begin position="246"/>
        <end position="289"/>
    </location>
</feature>
<gene>
    <name evidence="3" type="ORF">CPELLU_LOCUS3611</name>
</gene>
<comment type="caution">
    <text evidence="3">The sequence shown here is derived from an EMBL/GenBank/DDBJ whole genome shotgun (WGS) entry which is preliminary data.</text>
</comment>
<keyword evidence="2" id="KW-1133">Transmembrane helix</keyword>
<feature type="region of interest" description="Disordered" evidence="1">
    <location>
        <begin position="122"/>
        <end position="360"/>
    </location>
</feature>
<feature type="compositionally biased region" description="Low complexity" evidence="1">
    <location>
        <begin position="290"/>
        <end position="306"/>
    </location>
</feature>
<feature type="transmembrane region" description="Helical" evidence="2">
    <location>
        <begin position="1158"/>
        <end position="1180"/>
    </location>
</feature>
<evidence type="ECO:0000313" key="4">
    <source>
        <dbReference type="Proteomes" id="UP000789759"/>
    </source>
</evidence>
<evidence type="ECO:0000256" key="2">
    <source>
        <dbReference type="SAM" id="Phobius"/>
    </source>
</evidence>
<feature type="transmembrane region" description="Helical" evidence="2">
    <location>
        <begin position="1040"/>
        <end position="1064"/>
    </location>
</feature>
<feature type="compositionally biased region" description="Acidic residues" evidence="1">
    <location>
        <begin position="1497"/>
        <end position="1507"/>
    </location>
</feature>
<reference evidence="3" key="1">
    <citation type="submission" date="2021-06" db="EMBL/GenBank/DDBJ databases">
        <authorList>
            <person name="Kallberg Y."/>
            <person name="Tangrot J."/>
            <person name="Rosling A."/>
        </authorList>
    </citation>
    <scope>NUCLEOTIDE SEQUENCE</scope>
    <source>
        <strain evidence="3">FL966</strain>
    </source>
</reference>
<keyword evidence="4" id="KW-1185">Reference proteome</keyword>
<name>A0A9N9ADP7_9GLOM</name>
<feature type="region of interest" description="Disordered" evidence="1">
    <location>
        <begin position="1495"/>
        <end position="1521"/>
    </location>
</feature>
<feature type="compositionally biased region" description="Basic and acidic residues" evidence="1">
    <location>
        <begin position="202"/>
        <end position="224"/>
    </location>
</feature>
<evidence type="ECO:0000256" key="1">
    <source>
        <dbReference type="SAM" id="MobiDB-lite"/>
    </source>
</evidence>
<feature type="compositionally biased region" description="Polar residues" evidence="1">
    <location>
        <begin position="307"/>
        <end position="360"/>
    </location>
</feature>
<feature type="transmembrane region" description="Helical" evidence="2">
    <location>
        <begin position="970"/>
        <end position="988"/>
    </location>
</feature>
<feature type="transmembrane region" description="Helical" evidence="2">
    <location>
        <begin position="1009"/>
        <end position="1034"/>
    </location>
</feature>
<feature type="transmembrane region" description="Helical" evidence="2">
    <location>
        <begin position="1124"/>
        <end position="1146"/>
    </location>
</feature>
<dbReference type="OrthoDB" id="2419120at2759"/>
<feature type="compositionally biased region" description="Polar residues" evidence="1">
    <location>
        <begin position="169"/>
        <end position="178"/>
    </location>
</feature>
<protein>
    <submittedName>
        <fullName evidence="3">21622_t:CDS:1</fullName>
    </submittedName>
</protein>